<dbReference type="InterPro" id="IPR036388">
    <property type="entry name" value="WH-like_DNA-bd_sf"/>
</dbReference>
<dbReference type="SMART" id="SM00420">
    <property type="entry name" value="HTH_DEOR"/>
    <property type="match status" value="1"/>
</dbReference>
<dbReference type="PATRIC" id="fig|2702.101.peg.1179"/>
<comment type="caution">
    <text evidence="4">The sequence shown here is derived from an EMBL/GenBank/DDBJ whole genome shotgun (WGS) entry which is preliminary data.</text>
</comment>
<dbReference type="GO" id="GO:0003700">
    <property type="term" value="F:DNA-binding transcription factor activity"/>
    <property type="evidence" value="ECO:0007669"/>
    <property type="project" value="InterPro"/>
</dbReference>
<dbReference type="InterPro" id="IPR038461">
    <property type="entry name" value="Schlafen_AlbA_2_dom_sf"/>
</dbReference>
<keyword evidence="1" id="KW-0805">Transcription regulation</keyword>
<keyword evidence="2" id="KW-0804">Transcription</keyword>
<dbReference type="PANTHER" id="PTHR30595">
    <property type="entry name" value="GLPR-RELATED TRANSCRIPTIONAL REPRESSOR"/>
    <property type="match status" value="1"/>
</dbReference>
<dbReference type="RefSeq" id="WP_075523915.1">
    <property type="nucleotide sequence ID" value="NZ_KQ961872.1"/>
</dbReference>
<gene>
    <name evidence="4" type="ORF">HMPREF3230_01192</name>
</gene>
<dbReference type="EMBL" id="LSRC01000049">
    <property type="protein sequence ID" value="KXI16221.1"/>
    <property type="molecule type" value="Genomic_DNA"/>
</dbReference>
<protein>
    <submittedName>
        <fullName evidence="4">Divergent AAA domain protein</fullName>
    </submittedName>
</protein>
<dbReference type="InterPro" id="IPR007421">
    <property type="entry name" value="Schlafen_AlbA_2_dom"/>
</dbReference>
<dbReference type="Gene3D" id="3.30.950.30">
    <property type="entry name" value="Schlafen, AAA domain"/>
    <property type="match status" value="1"/>
</dbReference>
<dbReference type="InterPro" id="IPR001034">
    <property type="entry name" value="DeoR_HTH"/>
</dbReference>
<reference evidence="5" key="1">
    <citation type="submission" date="2016-02" db="EMBL/GenBank/DDBJ databases">
        <authorList>
            <person name="Mitreva M."/>
            <person name="Pepin K.H."/>
            <person name="Mihindukulasuriya K.A."/>
            <person name="Fulton R."/>
            <person name="Fronick C."/>
            <person name="O'Laughlin M."/>
            <person name="Miner T."/>
            <person name="Herter B."/>
            <person name="Rosa B.A."/>
            <person name="Cordes M."/>
            <person name="Tomlinson C."/>
            <person name="Wollam A."/>
            <person name="Palsikar V.B."/>
            <person name="Mardis E.R."/>
            <person name="Wilson R.K."/>
        </authorList>
    </citation>
    <scope>NUCLEOTIDE SEQUENCE [LARGE SCALE GENOMIC DNA]</scope>
    <source>
        <strain evidence="5">CMW7778B</strain>
    </source>
</reference>
<dbReference type="SUPFAM" id="SSF46785">
    <property type="entry name" value="Winged helix' DNA-binding domain"/>
    <property type="match status" value="1"/>
</dbReference>
<dbReference type="AlphaFoldDB" id="A0A135Z3M2"/>
<evidence type="ECO:0000259" key="3">
    <source>
        <dbReference type="SMART" id="SM00420"/>
    </source>
</evidence>
<dbReference type="InterPro" id="IPR038475">
    <property type="entry name" value="RecG_C_sf"/>
</dbReference>
<evidence type="ECO:0000256" key="2">
    <source>
        <dbReference type="ARBA" id="ARBA00023163"/>
    </source>
</evidence>
<name>A0A135Z3M2_GARVA</name>
<dbReference type="Pfam" id="PF13749">
    <property type="entry name" value="HATPase_c_4"/>
    <property type="match status" value="1"/>
</dbReference>
<dbReference type="InterPro" id="IPR036390">
    <property type="entry name" value="WH_DNA-bd_sf"/>
</dbReference>
<dbReference type="PANTHER" id="PTHR30595:SF6">
    <property type="entry name" value="SCHLAFEN ALBA-2 DOMAIN-CONTAINING PROTEIN"/>
    <property type="match status" value="1"/>
</dbReference>
<evidence type="ECO:0000313" key="4">
    <source>
        <dbReference type="EMBL" id="KXI16221.1"/>
    </source>
</evidence>
<dbReference type="Pfam" id="PF04326">
    <property type="entry name" value="SLFN_AlbA_2"/>
    <property type="match status" value="1"/>
</dbReference>
<proteinExistence type="predicted"/>
<dbReference type="Proteomes" id="UP000070505">
    <property type="component" value="Unassembled WGS sequence"/>
</dbReference>
<evidence type="ECO:0000313" key="5">
    <source>
        <dbReference type="Proteomes" id="UP000070505"/>
    </source>
</evidence>
<sequence length="538" mass="60160">MTIVNEQIKDAIERLRIQKTDDSNYEAKSCDVKLSVSVWETVSAFANTNGGTLLLGLDESNNFSPTKNFDINKVRDQFIEGIGDGGANGARLTYPPRYNLERVIVDDNSQILAIKIYENPADKKPCYITAKGDKGGSYKRVDDKDIRMSNDEVYEIENALRPSDIDLSIVKEATKSDLNKDLVENLIARRANSKALRGTTTEDEKLTRLNITDKQGRVRMAGLLTLGNYPQQFFPRLFIDVTAHAGTEKSSTGVQRFIDREECSGAISEMIEDAVNAVIKNLRVSTFINGVERIEESEIPREVLREAIANAVIHREYHEYFQGQPVSVDIFPDRVVVTNPGGLWGGKTLDNIDDGESKCRNAALMQLAQYAPIEANRIGAGVVEGQGSGIAFMINEMQAWSLPKPQFIPRLGSFSVILQRAKAKLHSNINYINQVNRSQITDSNKNYVDEHNGTEQTVENYTQVEHTQSESKRNPLNDDILLTLIPVDSTITTPELAELTKKSPETIRRHLRKLIAENKVKALGKVTSKQRKYAKISN</sequence>
<accession>A0A135Z3M2</accession>
<feature type="domain" description="HTH deoR-type" evidence="3">
    <location>
        <begin position="478"/>
        <end position="528"/>
    </location>
</feature>
<dbReference type="Gene3D" id="1.10.10.10">
    <property type="entry name" value="Winged helix-like DNA-binding domain superfamily/Winged helix DNA-binding domain"/>
    <property type="match status" value="1"/>
</dbReference>
<evidence type="ECO:0000256" key="1">
    <source>
        <dbReference type="ARBA" id="ARBA00023015"/>
    </source>
</evidence>
<organism evidence="4 5">
    <name type="scientific">Gardnerella vaginalis</name>
    <dbReference type="NCBI Taxonomy" id="2702"/>
    <lineage>
        <taxon>Bacteria</taxon>
        <taxon>Bacillati</taxon>
        <taxon>Actinomycetota</taxon>
        <taxon>Actinomycetes</taxon>
        <taxon>Bifidobacteriales</taxon>
        <taxon>Bifidobacteriaceae</taxon>
        <taxon>Gardnerella</taxon>
    </lineage>
</organism>
<dbReference type="Gene3D" id="3.30.565.60">
    <property type="match status" value="1"/>
</dbReference>